<dbReference type="Proteomes" id="UP000294545">
    <property type="component" value="Unassembled WGS sequence"/>
</dbReference>
<feature type="transmembrane region" description="Helical" evidence="1">
    <location>
        <begin position="346"/>
        <end position="364"/>
    </location>
</feature>
<evidence type="ECO:0000256" key="1">
    <source>
        <dbReference type="SAM" id="Phobius"/>
    </source>
</evidence>
<proteinExistence type="predicted"/>
<keyword evidence="1" id="KW-1133">Transmembrane helix</keyword>
<dbReference type="AlphaFoldDB" id="A0A4R1MYE5"/>
<reference evidence="3 4" key="1">
    <citation type="submission" date="2019-03" db="EMBL/GenBank/DDBJ databases">
        <title>Genomic Encyclopedia of Type Strains, Phase IV (KMG-IV): sequencing the most valuable type-strain genomes for metagenomic binning, comparative biology and taxonomic classification.</title>
        <authorList>
            <person name="Goeker M."/>
        </authorList>
    </citation>
    <scope>NUCLEOTIDE SEQUENCE [LARGE SCALE GENOMIC DNA]</scope>
    <source>
        <strain evidence="3 4">DSM 24176</strain>
    </source>
</reference>
<gene>
    <name evidence="3" type="ORF">EDC19_0573</name>
</gene>
<dbReference type="EMBL" id="SMGQ01000011">
    <property type="protein sequence ID" value="TCK98155.1"/>
    <property type="molecule type" value="Genomic_DNA"/>
</dbReference>
<protein>
    <submittedName>
        <fullName evidence="3">MacB-like protein</fullName>
    </submittedName>
</protein>
<sequence>MMKMKRNYQVIKYLFLQFIKKDYKTLVILVIVLWVSFMSIFALILSLRTQQESIGELESLKRTYTFRFQSNKDLEILLQGLFDLDITIIKSKRENVGLNFRNQQFRRVTLEYPDEWHFLNNKTLQYNITQGRFFTQSELEQGEKVIILNNRDYHHFFSDILLGDTIRIGNHEYHLIGLYESNNPTIGSIVPYKGISELSSESNIIKLYSIQLLLDAPLSSGSEKELVQLIKTETGNEISIISMYDDTKGFMTPYRIVYLFFMALILFFCAFNIRKLIKIMTIQKKYMYTLFRRLGMSINIWRITCFITVECIILFSCILSIILYKIIKDYILQIGFVSNLYIKDYLVLYLCTNFILYFSSFKNLELVRTIFKKLQIGDYSDS</sequence>
<feature type="domain" description="MacB-like periplasmic core" evidence="2">
    <location>
        <begin position="95"/>
        <end position="195"/>
    </location>
</feature>
<name>A0A4R1MYE5_9FIRM</name>
<feature type="transmembrane region" description="Helical" evidence="1">
    <location>
        <begin position="256"/>
        <end position="277"/>
    </location>
</feature>
<evidence type="ECO:0000259" key="2">
    <source>
        <dbReference type="Pfam" id="PF12704"/>
    </source>
</evidence>
<accession>A0A4R1MYE5</accession>
<dbReference type="InterPro" id="IPR025857">
    <property type="entry name" value="MacB_PCD"/>
</dbReference>
<dbReference type="OrthoDB" id="9770036at2"/>
<keyword evidence="1" id="KW-0472">Membrane</keyword>
<evidence type="ECO:0000313" key="3">
    <source>
        <dbReference type="EMBL" id="TCK98155.1"/>
    </source>
</evidence>
<comment type="caution">
    <text evidence="3">The sequence shown here is derived from an EMBL/GenBank/DDBJ whole genome shotgun (WGS) entry which is preliminary data.</text>
</comment>
<evidence type="ECO:0000313" key="4">
    <source>
        <dbReference type="Proteomes" id="UP000294545"/>
    </source>
</evidence>
<organism evidence="3 4">
    <name type="scientific">Natranaerovirga hydrolytica</name>
    <dbReference type="NCBI Taxonomy" id="680378"/>
    <lineage>
        <taxon>Bacteria</taxon>
        <taxon>Bacillati</taxon>
        <taxon>Bacillota</taxon>
        <taxon>Clostridia</taxon>
        <taxon>Lachnospirales</taxon>
        <taxon>Natranaerovirgaceae</taxon>
        <taxon>Natranaerovirga</taxon>
    </lineage>
</organism>
<keyword evidence="4" id="KW-1185">Reference proteome</keyword>
<feature type="transmembrane region" description="Helical" evidence="1">
    <location>
        <begin position="26"/>
        <end position="47"/>
    </location>
</feature>
<keyword evidence="1" id="KW-0812">Transmembrane</keyword>
<dbReference type="Pfam" id="PF12704">
    <property type="entry name" value="MacB_PCD"/>
    <property type="match status" value="1"/>
</dbReference>
<feature type="transmembrane region" description="Helical" evidence="1">
    <location>
        <begin position="298"/>
        <end position="326"/>
    </location>
</feature>